<evidence type="ECO:0000313" key="15">
    <source>
        <dbReference type="Proteomes" id="UP000252081"/>
    </source>
</evidence>
<feature type="compositionally biased region" description="Low complexity" evidence="12">
    <location>
        <begin position="214"/>
        <end position="230"/>
    </location>
</feature>
<dbReference type="NCBIfam" id="TIGR00487">
    <property type="entry name" value="IF-2"/>
    <property type="match status" value="1"/>
</dbReference>
<dbReference type="AlphaFoldDB" id="A0A366L0F9"/>
<evidence type="ECO:0000256" key="11">
    <source>
        <dbReference type="RuleBase" id="RU000645"/>
    </source>
</evidence>
<dbReference type="OrthoDB" id="9811804at2"/>
<evidence type="ECO:0000256" key="12">
    <source>
        <dbReference type="SAM" id="MobiDB-lite"/>
    </source>
</evidence>
<comment type="similarity">
    <text evidence="2 9 10">Belongs to the TRAFAC class translation factor GTPase superfamily. Classic translation factor GTPase family. IF-2 subfamily.</text>
</comment>
<reference evidence="14 15" key="1">
    <citation type="submission" date="2018-07" db="EMBL/GenBank/DDBJ databases">
        <title>A draft genome of a endophytic bacteria, a new species of Pedobacter.</title>
        <authorList>
            <person name="Zhang Z.D."/>
            <person name="Chen Z.J."/>
        </authorList>
    </citation>
    <scope>NUCLEOTIDE SEQUENCE [LARGE SCALE GENOMIC DNA]</scope>
    <source>
        <strain evidence="14 15">RS10</strain>
    </source>
</reference>
<evidence type="ECO:0000256" key="4">
    <source>
        <dbReference type="ARBA" id="ARBA00022490"/>
    </source>
</evidence>
<evidence type="ECO:0000256" key="2">
    <source>
        <dbReference type="ARBA" id="ARBA00007733"/>
    </source>
</evidence>
<dbReference type="Gene3D" id="3.40.50.300">
    <property type="entry name" value="P-loop containing nucleotide triphosphate hydrolases"/>
    <property type="match status" value="1"/>
</dbReference>
<evidence type="ECO:0000256" key="3">
    <source>
        <dbReference type="ARBA" id="ARBA00020675"/>
    </source>
</evidence>
<proteinExistence type="inferred from homology"/>
<dbReference type="Pfam" id="PF22042">
    <property type="entry name" value="EF-G_D2"/>
    <property type="match status" value="1"/>
</dbReference>
<evidence type="ECO:0000256" key="8">
    <source>
        <dbReference type="ARBA" id="ARBA00023134"/>
    </source>
</evidence>
<dbReference type="CDD" id="cd01887">
    <property type="entry name" value="IF2_eIF5B"/>
    <property type="match status" value="1"/>
</dbReference>
<dbReference type="PANTHER" id="PTHR43381">
    <property type="entry name" value="TRANSLATION INITIATION FACTOR IF-2-RELATED"/>
    <property type="match status" value="1"/>
</dbReference>
<comment type="caution">
    <text evidence="14">The sequence shown here is derived from an EMBL/GenBank/DDBJ whole genome shotgun (WGS) entry which is preliminary data.</text>
</comment>
<keyword evidence="6 9" id="KW-0547">Nucleotide-binding</keyword>
<dbReference type="InterPro" id="IPR004161">
    <property type="entry name" value="EFTu-like_2"/>
</dbReference>
<dbReference type="GO" id="GO:0005737">
    <property type="term" value="C:cytoplasm"/>
    <property type="evidence" value="ECO:0007669"/>
    <property type="project" value="UniProtKB-SubCell"/>
</dbReference>
<dbReference type="FunFam" id="2.40.30.10:FF:000007">
    <property type="entry name" value="Translation initiation factor IF-2"/>
    <property type="match status" value="1"/>
</dbReference>
<keyword evidence="15" id="KW-1185">Reference proteome</keyword>
<dbReference type="CDD" id="cd03692">
    <property type="entry name" value="mtIF2_IVc"/>
    <property type="match status" value="1"/>
</dbReference>
<name>A0A366L0F9_9SPHI</name>
<dbReference type="InterPro" id="IPR009000">
    <property type="entry name" value="Transl_B-barrel_sf"/>
</dbReference>
<dbReference type="InterPro" id="IPR000178">
    <property type="entry name" value="TF_IF2_bacterial-like"/>
</dbReference>
<feature type="binding site" evidence="9">
    <location>
        <begin position="530"/>
        <end position="537"/>
    </location>
    <ligand>
        <name>GTP</name>
        <dbReference type="ChEBI" id="CHEBI:37565"/>
    </ligand>
</feature>
<protein>
    <recommendedName>
        <fullName evidence="3 9">Translation initiation factor IF-2</fullName>
    </recommendedName>
</protein>
<comment type="subcellular location">
    <subcellularLocation>
        <location evidence="1 9 11">Cytoplasm</location>
    </subcellularLocation>
</comment>
<comment type="function">
    <text evidence="9 10">One of the essential components for the initiation of protein synthesis. Protects formylmethionyl-tRNA from spontaneous hydrolysis and promotes its binding to the 30S ribosomal subunits. Also involved in the hydrolysis of GTP during the formation of the 70S ribosomal complex.</text>
</comment>
<organism evidence="14 15">
    <name type="scientific">Pedobacter miscanthi</name>
    <dbReference type="NCBI Taxonomy" id="2259170"/>
    <lineage>
        <taxon>Bacteria</taxon>
        <taxon>Pseudomonadati</taxon>
        <taxon>Bacteroidota</taxon>
        <taxon>Sphingobacteriia</taxon>
        <taxon>Sphingobacteriales</taxon>
        <taxon>Sphingobacteriaceae</taxon>
        <taxon>Pedobacter</taxon>
    </lineage>
</organism>
<feature type="binding site" evidence="9">
    <location>
        <begin position="577"/>
        <end position="581"/>
    </location>
    <ligand>
        <name>GTP</name>
        <dbReference type="ChEBI" id="CHEBI:37565"/>
    </ligand>
</feature>
<feature type="compositionally biased region" description="Basic and acidic residues" evidence="12">
    <location>
        <begin position="73"/>
        <end position="99"/>
    </location>
</feature>
<keyword evidence="4 9" id="KW-0963">Cytoplasm</keyword>
<evidence type="ECO:0000256" key="1">
    <source>
        <dbReference type="ARBA" id="ARBA00004496"/>
    </source>
</evidence>
<feature type="region of interest" description="Disordered" evidence="12">
    <location>
        <begin position="73"/>
        <end position="152"/>
    </location>
</feature>
<dbReference type="PROSITE" id="PS51722">
    <property type="entry name" value="G_TR_2"/>
    <property type="match status" value="1"/>
</dbReference>
<comment type="caution">
    <text evidence="9">Lacks conserved residue(s) required for the propagation of feature annotation.</text>
</comment>
<dbReference type="InterPro" id="IPR015760">
    <property type="entry name" value="TIF_IF2"/>
</dbReference>
<dbReference type="SUPFAM" id="SSF52156">
    <property type="entry name" value="Initiation factor IF2/eIF5b, domain 3"/>
    <property type="match status" value="1"/>
</dbReference>
<dbReference type="InterPro" id="IPR006847">
    <property type="entry name" value="IF2_N"/>
</dbReference>
<dbReference type="InterPro" id="IPR000795">
    <property type="entry name" value="T_Tr_GTP-bd_dom"/>
</dbReference>
<evidence type="ECO:0000256" key="5">
    <source>
        <dbReference type="ARBA" id="ARBA00022540"/>
    </source>
</evidence>
<feature type="domain" description="Tr-type G" evidence="13">
    <location>
        <begin position="521"/>
        <end position="691"/>
    </location>
</feature>
<dbReference type="RefSeq" id="WP_113949088.1">
    <property type="nucleotide sequence ID" value="NZ_QNQU01000009.1"/>
</dbReference>
<dbReference type="GO" id="GO:0003924">
    <property type="term" value="F:GTPase activity"/>
    <property type="evidence" value="ECO:0007669"/>
    <property type="project" value="UniProtKB-UniRule"/>
</dbReference>
<dbReference type="Gene3D" id="3.40.50.10050">
    <property type="entry name" value="Translation initiation factor IF- 2, domain 3"/>
    <property type="match status" value="1"/>
</dbReference>
<sequence length="1022" mass="110539">MSDDKPIILIKAIKELNIGMGTAVEFLNKKGFSAEKSPMFKLTGEMYNALLKEYQGDKIVREEAKQIVIGKIRRDEPETEKPVEAPKKNTDFEKNEEILIKNAQSFTPPVEKPKVVETPKVDTPAPAPTPTPAAAVEPVKETKAEEKAEETGLPGVKIVGKIDLNDLNSKTRPVKKEEVPAAPAPVAKAPEPVKPVEQPKVEEKPVEVKKEEAPAAPAPVAKAPEPAKPAEQPKVEEKPAETKPVSNEPEVIKARTVKLSGPNIIGKIELPTTPDRRNGPVASSSDSEAAKRKRKRKKTPGAPGQPGQHGGQQGQNNPAGQQGQGGAPGQPRQPYQGNRQGGGTPYQGNRPAGQGGTPYQGNRNNNNRPGFQNRNATPSGPKEEPTEKEIQDQIKATLARLSGAGKSGKFAQRAKLRRQKRDDVAFNAEEAANELESQSKILKVTEFVTANELASMMDVPVTKIIGTCMSLGMFVSINQRLDAETLTIVADEFGYEIQFVKPDEDEENVIEEEDNEADLIERAPVVTIMGHVDHGKTSLLDYIRKANVVAGEAGGITQHIGAYMVTTPTGKKVTFLDTPGHEAFTAMRARGAKAADIAIIVIAADDAVMPQTKEAINHAQAAGVPLVFAFTKVDKPGANADKVREQLSTMNILVEDWGGKYQSQEISSKSGLNVDLLLDKVLLEAELLELKANPNKRATGTVIESALDKGRGIVTTVLVQAGTLRVGDPILAGSYSGRVKALTNERGAKVESAGPSQPVQVLGMQGAPTAGDRFNALESETEARDIANKRMQLQREQGLRTQKHITLDEIGRRLAIGNFKELNIIVKGDVDGSIEALADSLLKLSTEQIQINIISKGVGQISESDVLLASASDAIIIGFQVRPSTGARKLAEAEQIDIRLYSIIYDAINEIKSAMEGMLDPEFEEKIVANVEIRETFKITKVGTIAGCMVLDGKITRNSKIRIVRDGVVVYTGELASLKRFKDDVKEVNKGYECGLNIQNFNNIEVGDIVEAYEQVEVARKL</sequence>
<dbReference type="Proteomes" id="UP000252081">
    <property type="component" value="Unassembled WGS sequence"/>
</dbReference>
<feature type="binding site" evidence="9">
    <location>
        <begin position="631"/>
        <end position="634"/>
    </location>
    <ligand>
        <name>GTP</name>
        <dbReference type="ChEBI" id="CHEBI:37565"/>
    </ligand>
</feature>
<dbReference type="PROSITE" id="PS01176">
    <property type="entry name" value="IF2"/>
    <property type="match status" value="1"/>
</dbReference>
<dbReference type="PANTHER" id="PTHR43381:SF5">
    <property type="entry name" value="TR-TYPE G DOMAIN-CONTAINING PROTEIN"/>
    <property type="match status" value="1"/>
</dbReference>
<dbReference type="NCBIfam" id="TIGR00231">
    <property type="entry name" value="small_GTP"/>
    <property type="match status" value="1"/>
</dbReference>
<evidence type="ECO:0000256" key="9">
    <source>
        <dbReference type="HAMAP-Rule" id="MF_00100"/>
    </source>
</evidence>
<feature type="region of interest" description="Disordered" evidence="12">
    <location>
        <begin position="168"/>
        <end position="390"/>
    </location>
</feature>
<dbReference type="GO" id="GO:0005525">
    <property type="term" value="F:GTP binding"/>
    <property type="evidence" value="ECO:0007669"/>
    <property type="project" value="UniProtKB-KW"/>
</dbReference>
<evidence type="ECO:0000256" key="7">
    <source>
        <dbReference type="ARBA" id="ARBA00022917"/>
    </source>
</evidence>
<evidence type="ECO:0000313" key="14">
    <source>
        <dbReference type="EMBL" id="RBQ06969.1"/>
    </source>
</evidence>
<feature type="compositionally biased region" description="Low complexity" evidence="12">
    <location>
        <begin position="180"/>
        <end position="196"/>
    </location>
</feature>
<feature type="compositionally biased region" description="Basic and acidic residues" evidence="12">
    <location>
        <begin position="381"/>
        <end position="390"/>
    </location>
</feature>
<dbReference type="Pfam" id="PF00009">
    <property type="entry name" value="GTP_EFTU"/>
    <property type="match status" value="1"/>
</dbReference>
<dbReference type="CDD" id="cd03702">
    <property type="entry name" value="IF2_mtIF2_II"/>
    <property type="match status" value="1"/>
</dbReference>
<evidence type="ECO:0000256" key="6">
    <source>
        <dbReference type="ARBA" id="ARBA00022741"/>
    </source>
</evidence>
<feature type="compositionally biased region" description="Basic and acidic residues" evidence="12">
    <location>
        <begin position="111"/>
        <end position="120"/>
    </location>
</feature>
<gene>
    <name evidence="9" type="primary">infB</name>
    <name evidence="14" type="ORF">DRW42_12145</name>
</gene>
<dbReference type="InterPro" id="IPR005225">
    <property type="entry name" value="Small_GTP-bd"/>
</dbReference>
<feature type="compositionally biased region" description="Basic and acidic residues" evidence="12">
    <location>
        <begin position="231"/>
        <end position="241"/>
    </location>
</feature>
<dbReference type="FunFam" id="3.40.50.300:FF:000019">
    <property type="entry name" value="Translation initiation factor IF-2"/>
    <property type="match status" value="1"/>
</dbReference>
<dbReference type="SUPFAM" id="SSF52540">
    <property type="entry name" value="P-loop containing nucleoside triphosphate hydrolases"/>
    <property type="match status" value="1"/>
</dbReference>
<accession>A0A366L0F9</accession>
<keyword evidence="5 9" id="KW-0396">Initiation factor</keyword>
<dbReference type="Pfam" id="PF03144">
    <property type="entry name" value="GTP_EFTU_D2"/>
    <property type="match status" value="1"/>
</dbReference>
<dbReference type="HAMAP" id="MF_00100_B">
    <property type="entry name" value="IF_2_B"/>
    <property type="match status" value="1"/>
</dbReference>
<dbReference type="Gene3D" id="2.40.30.10">
    <property type="entry name" value="Translation factors"/>
    <property type="match status" value="2"/>
</dbReference>
<dbReference type="Pfam" id="PF11987">
    <property type="entry name" value="IF-2"/>
    <property type="match status" value="1"/>
</dbReference>
<dbReference type="GO" id="GO:0003743">
    <property type="term" value="F:translation initiation factor activity"/>
    <property type="evidence" value="ECO:0007669"/>
    <property type="project" value="UniProtKB-UniRule"/>
</dbReference>
<dbReference type="FunFam" id="3.40.50.10050:FF:000001">
    <property type="entry name" value="Translation initiation factor IF-2"/>
    <property type="match status" value="1"/>
</dbReference>
<feature type="compositionally biased region" description="Low complexity" evidence="12">
    <location>
        <begin position="360"/>
        <end position="375"/>
    </location>
</feature>
<dbReference type="InterPro" id="IPR036925">
    <property type="entry name" value="TIF_IF2_dom3_sf"/>
</dbReference>
<evidence type="ECO:0000259" key="13">
    <source>
        <dbReference type="PROSITE" id="PS51722"/>
    </source>
</evidence>
<dbReference type="EMBL" id="QNQU01000009">
    <property type="protein sequence ID" value="RBQ06969.1"/>
    <property type="molecule type" value="Genomic_DNA"/>
</dbReference>
<dbReference type="InterPro" id="IPR053905">
    <property type="entry name" value="EF-G-like_DII"/>
</dbReference>
<keyword evidence="7 9" id="KW-0648">Protein biosynthesis</keyword>
<keyword evidence="8 9" id="KW-0342">GTP-binding</keyword>
<evidence type="ECO:0000256" key="10">
    <source>
        <dbReference type="RuleBase" id="RU000644"/>
    </source>
</evidence>
<dbReference type="InterPro" id="IPR027417">
    <property type="entry name" value="P-loop_NTPase"/>
</dbReference>
<dbReference type="InterPro" id="IPR044145">
    <property type="entry name" value="IF2_II"/>
</dbReference>
<dbReference type="SUPFAM" id="SSF50447">
    <property type="entry name" value="Translation proteins"/>
    <property type="match status" value="2"/>
</dbReference>
<feature type="compositionally biased region" description="Basic and acidic residues" evidence="12">
    <location>
        <begin position="138"/>
        <end position="150"/>
    </location>
</feature>
<dbReference type="FunFam" id="2.40.30.10:FF:000008">
    <property type="entry name" value="Translation initiation factor IF-2"/>
    <property type="match status" value="1"/>
</dbReference>
<feature type="compositionally biased region" description="Basic and acidic residues" evidence="12">
    <location>
        <begin position="197"/>
        <end position="213"/>
    </location>
</feature>
<dbReference type="InterPro" id="IPR023115">
    <property type="entry name" value="TIF_IF2_dom3"/>
</dbReference>
<dbReference type="Pfam" id="PF04760">
    <property type="entry name" value="IF2_N"/>
    <property type="match status" value="1"/>
</dbReference>